<dbReference type="AlphaFoldDB" id="A0A445MLD7"/>
<sequence>MAYGQPIGATASGQLARASRQRLASKGLPPAASPVASRGDNTGCRGGRPLAGRLPTAKGQRRRRRSEGEEG</sequence>
<protein>
    <submittedName>
        <fullName evidence="2">Uncharacterized protein</fullName>
    </submittedName>
</protein>
<feature type="region of interest" description="Disordered" evidence="1">
    <location>
        <begin position="1"/>
        <end position="71"/>
    </location>
</feature>
<accession>A0A445MLD7</accession>
<evidence type="ECO:0000256" key="1">
    <source>
        <dbReference type="SAM" id="MobiDB-lite"/>
    </source>
</evidence>
<proteinExistence type="predicted"/>
<name>A0A445MLD7_ENSVE</name>
<gene>
    <name evidence="2" type="ORF">BHM03_00047689</name>
</gene>
<dbReference type="EMBL" id="KV876499">
    <property type="protein sequence ID" value="RZR75018.1"/>
    <property type="molecule type" value="Genomic_DNA"/>
</dbReference>
<organism evidence="2">
    <name type="scientific">Ensete ventricosum</name>
    <name type="common">Abyssinian banana</name>
    <name type="synonym">Musa ensete</name>
    <dbReference type="NCBI Taxonomy" id="4639"/>
    <lineage>
        <taxon>Eukaryota</taxon>
        <taxon>Viridiplantae</taxon>
        <taxon>Streptophyta</taxon>
        <taxon>Embryophyta</taxon>
        <taxon>Tracheophyta</taxon>
        <taxon>Spermatophyta</taxon>
        <taxon>Magnoliopsida</taxon>
        <taxon>Liliopsida</taxon>
        <taxon>Zingiberales</taxon>
        <taxon>Musaceae</taxon>
        <taxon>Ensete</taxon>
    </lineage>
</organism>
<reference evidence="2" key="1">
    <citation type="journal article" date="2018" name="Data Brief">
        <title>Genome sequence data from 17 accessions of Ensete ventricosum, a staple food crop for millions in Ethiopia.</title>
        <authorList>
            <person name="Yemataw Z."/>
            <person name="Muzemil S."/>
            <person name="Ambachew D."/>
            <person name="Tripathi L."/>
            <person name="Tesfaye K."/>
            <person name="Chala A."/>
            <person name="Farbos A."/>
            <person name="O'Neill P."/>
            <person name="Moore K."/>
            <person name="Grant M."/>
            <person name="Studholme D.J."/>
        </authorList>
    </citation>
    <scope>NUCLEOTIDE SEQUENCE [LARGE SCALE GENOMIC DNA]</scope>
    <source>
        <tissue evidence="2">Leaf</tissue>
    </source>
</reference>
<dbReference type="Proteomes" id="UP000290560">
    <property type="component" value="Unassembled WGS sequence"/>
</dbReference>
<evidence type="ECO:0000313" key="2">
    <source>
        <dbReference type="EMBL" id="RZR75018.1"/>
    </source>
</evidence>